<dbReference type="GO" id="GO:0009279">
    <property type="term" value="C:cell outer membrane"/>
    <property type="evidence" value="ECO:0007669"/>
    <property type="project" value="UniProtKB-SubCell"/>
</dbReference>
<dbReference type="CDD" id="cd01347">
    <property type="entry name" value="ligand_gated_channel"/>
    <property type="match status" value="1"/>
</dbReference>
<dbReference type="PANTHER" id="PTHR30069">
    <property type="entry name" value="TONB-DEPENDENT OUTER MEMBRANE RECEPTOR"/>
    <property type="match status" value="1"/>
</dbReference>
<dbReference type="Proteomes" id="UP000215827">
    <property type="component" value="Unassembled WGS sequence"/>
</dbReference>
<evidence type="ECO:0000256" key="4">
    <source>
        <dbReference type="ARBA" id="ARBA00022692"/>
    </source>
</evidence>
<keyword evidence="3 10" id="KW-1134">Transmembrane beta strand</keyword>
<evidence type="ECO:0000256" key="8">
    <source>
        <dbReference type="ARBA" id="ARBA00023136"/>
    </source>
</evidence>
<comment type="similarity">
    <text evidence="10 12">Belongs to the TonB-dependent receptor family.</text>
</comment>
<evidence type="ECO:0000313" key="32">
    <source>
        <dbReference type="Proteomes" id="UP000512222"/>
    </source>
</evidence>
<keyword evidence="8 10" id="KW-0472">Membrane</keyword>
<feature type="region of interest" description="Disordered" evidence="13">
    <location>
        <begin position="205"/>
        <end position="230"/>
    </location>
</feature>
<reference evidence="22" key="7">
    <citation type="submission" date="2020-09" db="EMBL/GenBank/DDBJ databases">
        <authorList>
            <consortium name="NCBI Pathogen Detection Project"/>
        </authorList>
    </citation>
    <scope>NUCLEOTIDE SEQUENCE</scope>
    <source>
        <strain evidence="23">91871</strain>
        <strain evidence="22">O50</strain>
    </source>
</reference>
<reference evidence="18" key="10">
    <citation type="submission" date="2022-05" db="EMBL/GenBank/DDBJ databases">
        <authorList>
            <person name="Alioto T."/>
            <person name="Alioto T."/>
            <person name="Gomez Garrido J."/>
        </authorList>
    </citation>
    <scope>NUCLEOTIDE SEQUENCE</scope>
    <source>
        <strain evidence="18">112</strain>
    </source>
</reference>
<feature type="chain" id="PRO_5014510843" evidence="14">
    <location>
        <begin position="24"/>
        <end position="695"/>
    </location>
</feature>
<organism evidence="22">
    <name type="scientific">Citrobacter freundii</name>
    <dbReference type="NCBI Taxonomy" id="546"/>
    <lineage>
        <taxon>Bacteria</taxon>
        <taxon>Pseudomonadati</taxon>
        <taxon>Pseudomonadota</taxon>
        <taxon>Gammaproteobacteria</taxon>
        <taxon>Enterobacterales</taxon>
        <taxon>Enterobacteriaceae</taxon>
        <taxon>Citrobacter</taxon>
        <taxon>Citrobacter freundii complex</taxon>
    </lineage>
</organism>
<dbReference type="GeneID" id="87001592"/>
<dbReference type="OrthoDB" id="9764669at2"/>
<dbReference type="Proteomes" id="UP000512222">
    <property type="component" value="Chromosome"/>
</dbReference>
<keyword evidence="9 10" id="KW-0998">Cell outer membrane</keyword>
<dbReference type="PROSITE" id="PS01156">
    <property type="entry name" value="TONB_DEPENDENT_REC_2"/>
    <property type="match status" value="1"/>
</dbReference>
<dbReference type="EMBL" id="CP056573">
    <property type="protein sequence ID" value="QLV31016.1"/>
    <property type="molecule type" value="Genomic_DNA"/>
</dbReference>
<evidence type="ECO:0000313" key="17">
    <source>
        <dbReference type="EMBL" id="AXZ47836.1"/>
    </source>
</evidence>
<dbReference type="EMBL" id="DAESCB010000001">
    <property type="protein sequence ID" value="HBH7040084.1"/>
    <property type="molecule type" value="Genomic_DNA"/>
</dbReference>
<evidence type="ECO:0000313" key="19">
    <source>
        <dbReference type="EMBL" id="EHT9939362.1"/>
    </source>
</evidence>
<evidence type="ECO:0000259" key="16">
    <source>
        <dbReference type="Pfam" id="PF07715"/>
    </source>
</evidence>
<evidence type="ECO:0000256" key="3">
    <source>
        <dbReference type="ARBA" id="ARBA00022452"/>
    </source>
</evidence>
<reference evidence="29" key="1">
    <citation type="submission" date="2015-09" db="EMBL/GenBank/DDBJ databases">
        <title>Prevalence of NDMs in South Africa.</title>
        <authorList>
            <person name="Osei Sekyere J."/>
            <person name="Govinden U."/>
            <person name="Essack S."/>
            <person name="Haldorsen B."/>
            <person name="Samuelsen O."/>
            <person name="Aasnaes B."/>
            <person name="Sundsfjord A."/>
        </authorList>
    </citation>
    <scope>NUCLEOTIDE SEQUENCE [LARGE SCALE GENOMIC DNA]</scope>
    <source>
        <strain evidence="29">ST62:944112508</strain>
    </source>
</reference>
<dbReference type="Proteomes" id="UP000789647">
    <property type="component" value="Chromosome"/>
</dbReference>
<dbReference type="STRING" id="1333848.CFNIH1_15905"/>
<dbReference type="RefSeq" id="WP_032936136.1">
    <property type="nucleotide sequence ID" value="NZ_AP026940.1"/>
</dbReference>
<reference evidence="24 29" key="2">
    <citation type="journal article" date="2017" name="PLoS ONE">
        <title>Genomic and phenotypic characterisation of fluoroquinolone resistance mechanisms in Enterobacteriaceae in Durban, South Africa.</title>
        <authorList>
            <person name="Osei Sekyere J."/>
            <person name="Amoako D.G."/>
        </authorList>
    </citation>
    <scope>NUCLEOTIDE SEQUENCE [LARGE SCALE GENOMIC DNA]</scope>
    <source>
        <strain evidence="24 29">ST62:944112508</strain>
    </source>
</reference>
<dbReference type="Proteomes" id="UP000855471">
    <property type="component" value="Unassembled WGS sequence"/>
</dbReference>
<dbReference type="PANTHER" id="PTHR30069:SF53">
    <property type="entry name" value="COLICIN I RECEPTOR-RELATED"/>
    <property type="match status" value="1"/>
</dbReference>
<dbReference type="Pfam" id="PF07715">
    <property type="entry name" value="Plug"/>
    <property type="match status" value="1"/>
</dbReference>
<reference evidence="17 31" key="5">
    <citation type="submission" date="2018-09" db="EMBL/GenBank/DDBJ databases">
        <title>Whole genome sequencing of Citrobacter freundii AR_0116.</title>
        <authorList>
            <person name="Conlan S."/>
            <person name="Thomas P.J."/>
            <person name="Mullikin J."/>
            <person name="Frank K.M."/>
            <person name="Segre J.A."/>
        </authorList>
    </citation>
    <scope>NUCLEOTIDE SEQUENCE [LARGE SCALE GENOMIC DNA]</scope>
    <source>
        <strain evidence="17 31">AR_0116</strain>
    </source>
</reference>
<reference evidence="26 30" key="3">
    <citation type="submission" date="2017-04" db="EMBL/GenBank/DDBJ databases">
        <title>Emergence of KPC-2-producing Citrobacter isolates from sediments of a Chinese river.</title>
        <authorList>
            <person name="Zheng B."/>
        </authorList>
    </citation>
    <scope>NUCLEOTIDE SEQUENCE [LARGE SCALE GENOMIC DNA]</scope>
    <source>
        <strain evidence="26 30">C191</strain>
    </source>
</reference>
<reference evidence="19" key="9">
    <citation type="submission" date="2021-07" db="EMBL/GenBank/DDBJ databases">
        <authorList>
            <consortium name="Clinical and Environmental Microbiology Branch: Whole genome sequencing antimicrobial resistance pathogens in the healthcare setting"/>
        </authorList>
    </citation>
    <scope>NUCLEOTIDE SEQUENCE</scope>
    <source>
        <strain evidence="19">2021DK-00049</strain>
        <strain evidence="20">2023GN-00287</strain>
        <strain evidence="21">Whole organism</strain>
    </source>
</reference>
<evidence type="ECO:0000256" key="1">
    <source>
        <dbReference type="ARBA" id="ARBA00004571"/>
    </source>
</evidence>
<gene>
    <name evidence="18" type="ORF">AI2935V1_2941</name>
    <name evidence="17" type="ORF">AM363_13335</name>
    <name evidence="24" type="ORF">AN672_27580</name>
    <name evidence="26" type="ORF">B9P89_01915</name>
    <name evidence="27" type="ORF">HV178_13970</name>
    <name evidence="22" type="ORF">I9Y29_001993</name>
    <name evidence="23" type="ORF">KV121_000056</name>
    <name evidence="19" type="ORF">KY227_002435</name>
    <name evidence="28" type="ORF">O4000_14010</name>
    <name evidence="21" type="ORF">P7U51_000372</name>
    <name evidence="25" type="ORF">RYZ67_26940</name>
    <name evidence="20" type="ORF">SGX49_005232</name>
</gene>
<keyword evidence="6" id="KW-0406">Ion transport</keyword>
<evidence type="ECO:0000313" key="23">
    <source>
        <dbReference type="EMBL" id="HBH7040084.1"/>
    </source>
</evidence>
<evidence type="ECO:0000256" key="7">
    <source>
        <dbReference type="ARBA" id="ARBA00023077"/>
    </source>
</evidence>
<dbReference type="EMBL" id="CP032184">
    <property type="protein sequence ID" value="AXZ47836.1"/>
    <property type="molecule type" value="Genomic_DNA"/>
</dbReference>
<feature type="compositionally biased region" description="Low complexity" evidence="13">
    <location>
        <begin position="212"/>
        <end position="223"/>
    </location>
</feature>
<keyword evidence="7 12" id="KW-0798">TonB box</keyword>
<dbReference type="EMBL" id="ABBJDF010000012">
    <property type="protein sequence ID" value="EHT9939362.1"/>
    <property type="molecule type" value="Genomic_DNA"/>
</dbReference>
<evidence type="ECO:0000256" key="6">
    <source>
        <dbReference type="ARBA" id="ARBA00023065"/>
    </source>
</evidence>
<evidence type="ECO:0000256" key="9">
    <source>
        <dbReference type="ARBA" id="ARBA00023237"/>
    </source>
</evidence>
<evidence type="ECO:0000313" key="29">
    <source>
        <dbReference type="Proteomes" id="UP000050520"/>
    </source>
</evidence>
<dbReference type="InterPro" id="IPR010917">
    <property type="entry name" value="TonB_rcpt_CS"/>
</dbReference>
<accession>A0A0D7LRN2</accession>
<dbReference type="Pfam" id="PF00593">
    <property type="entry name" value="TonB_dep_Rec_b-barrel"/>
    <property type="match status" value="1"/>
</dbReference>
<dbReference type="Gene3D" id="2.170.130.10">
    <property type="entry name" value="TonB-dependent receptor, plug domain"/>
    <property type="match status" value="1"/>
</dbReference>
<name>A0A0D7LRN2_CITFR</name>
<dbReference type="SUPFAM" id="SSF56935">
    <property type="entry name" value="Porins"/>
    <property type="match status" value="1"/>
</dbReference>
<dbReference type="EMBL" id="LJEB01000207">
    <property type="protein sequence ID" value="KPR46870.1"/>
    <property type="molecule type" value="Genomic_DNA"/>
</dbReference>
<comment type="subcellular location">
    <subcellularLocation>
        <location evidence="1 10">Cell outer membrane</location>
        <topology evidence="1 10">Multi-pass membrane protein</topology>
    </subcellularLocation>
</comment>
<dbReference type="EMBL" id="ABLGCN030000001">
    <property type="protein sequence ID" value="EMM7455926.1"/>
    <property type="molecule type" value="Genomic_DNA"/>
</dbReference>
<keyword evidence="22" id="KW-0675">Receptor</keyword>
<evidence type="ECO:0000256" key="10">
    <source>
        <dbReference type="PROSITE-ProRule" id="PRU01360"/>
    </source>
</evidence>
<feature type="short sequence motif" description="TonB C-terminal box" evidence="11">
    <location>
        <begin position="678"/>
        <end position="695"/>
    </location>
</feature>
<evidence type="ECO:0000256" key="14">
    <source>
        <dbReference type="SAM" id="SignalP"/>
    </source>
</evidence>
<dbReference type="EMBL" id="JAWPBU010000071">
    <property type="protein sequence ID" value="MDW2762072.1"/>
    <property type="molecule type" value="Genomic_DNA"/>
</dbReference>
<dbReference type="Proteomes" id="UP001279522">
    <property type="component" value="Unassembled WGS sequence"/>
</dbReference>
<dbReference type="EMBL" id="NEFA01000002">
    <property type="protein sequence ID" value="OYR06775.1"/>
    <property type="molecule type" value="Genomic_DNA"/>
</dbReference>
<keyword evidence="33" id="KW-1185">Reference proteome</keyword>
<dbReference type="InterPro" id="IPR012910">
    <property type="entry name" value="Plug_dom"/>
</dbReference>
<evidence type="ECO:0000313" key="22">
    <source>
        <dbReference type="EMBL" id="HAT3897568.1"/>
    </source>
</evidence>
<evidence type="ECO:0000313" key="33">
    <source>
        <dbReference type="Proteomes" id="UP001164536"/>
    </source>
</evidence>
<protein>
    <submittedName>
        <fullName evidence="24">Adhesin</fullName>
    </submittedName>
    <submittedName>
        <fullName evidence="18">Colicin I receptor</fullName>
    </submittedName>
    <submittedName>
        <fullName evidence="22">TonB-dependent receptor</fullName>
    </submittedName>
</protein>
<reference evidence="25" key="12">
    <citation type="submission" date="2023-10" db="EMBL/GenBank/DDBJ databases">
        <title>Fecal carriage and genetic characteristics of carbapenem-resistant Enterobacterales among healthy adults from four provinces of China.</title>
        <authorList>
            <person name="Li Y."/>
            <person name="Zhang R."/>
        </authorList>
    </citation>
    <scope>NUCLEOTIDE SEQUENCE</scope>
    <source>
        <strain evidence="25">HN-136</strain>
    </source>
</reference>
<evidence type="ECO:0000256" key="13">
    <source>
        <dbReference type="SAM" id="MobiDB-lite"/>
    </source>
</evidence>
<sequence>MRLKPVASVVLSCLGFSSPLVFAEDVMVVTASGYEKKITNAAASVSVISQQELQTNKYNDLGEALRSVEGVDVESSTGKTGGLEISIRGMPASYTLILIDGIRQNGSSDVTPNGFSAMNTSFMPPLAAIDHIEVIRGPMSTLYGSDAIGGVVNIITKKSTDKWSTSINTGVNLQESNKWGNSTVANFWSSGPLIAGVLDMQVRGSTTQRQGSSVTSLSDTSSTRVPYPTESENYNIGTRFDWKANESNTLWLDLDSARQRYDNDDGQLGNLTGGYDKTLRYERNKVTLGHDTALTFGTWKSSLGWNETENKGRQLVSSALTPENAGRAGDARELKNTNVILDSVLLTPLGDSHLLTLGGEYWDARMKDGVVLANTGETFHQKTWAAYAEDEWHILDSLALTAGTRYEHNDVFGGHLSPRAYMVWDVSDEWTLKGGVTTGYKAPSLSQLHNGISGVTAQGTVNTVGNPDLKPEESISYETGLYYENNAGLNANITGFYTEYKNKIVSYSIDDNTNSYTNSGKARTDGVEFASTFPLWSDVLTLSLNYTYTQSKQKDGDNKGAPLSYTPKHMANARLNWQATEDMNAWLSARYRGKAPRFTENYDNLSAVQKAVYDDKGANLKAWTVLDMGMSYKLTKDLTLNTAVNNVLDKDFSEVKLYQVGRNSTYAGDYYQTAQSTTGYVNPGRNYWVSLNYQF</sequence>
<dbReference type="GO" id="GO:0044718">
    <property type="term" value="P:siderophore transmembrane transport"/>
    <property type="evidence" value="ECO:0007669"/>
    <property type="project" value="TreeGrafter"/>
</dbReference>
<evidence type="ECO:0000313" key="18">
    <source>
        <dbReference type="EMBL" id="CAH6596484.1"/>
    </source>
</evidence>
<dbReference type="Gene3D" id="2.40.170.20">
    <property type="entry name" value="TonB-dependent receptor, beta-barrel domain"/>
    <property type="match status" value="1"/>
</dbReference>
<proteinExistence type="inferred from homology"/>
<reference evidence="28" key="11">
    <citation type="submission" date="2022-12" db="EMBL/GenBank/DDBJ databases">
        <title>2953647.</title>
        <authorList>
            <person name="Hergert J."/>
            <person name="Casey R."/>
            <person name="Wagner J."/>
            <person name="Young E.L."/>
            <person name="Oakeson K.F."/>
        </authorList>
    </citation>
    <scope>NUCLEOTIDE SEQUENCE</scope>
    <source>
        <strain evidence="28">2953647</strain>
    </source>
</reference>
<evidence type="ECO:0000313" key="21">
    <source>
        <dbReference type="EMBL" id="EMM7455926.1"/>
    </source>
</evidence>
<reference evidence="22" key="4">
    <citation type="journal article" date="2018" name="Genome Biol.">
        <title>SKESA: strategic k-mer extension for scrupulous assemblies.</title>
        <authorList>
            <person name="Souvorov A."/>
            <person name="Agarwala R."/>
            <person name="Lipman D.J."/>
        </authorList>
    </citation>
    <scope>NUCLEOTIDE SEQUENCE</scope>
    <source>
        <strain evidence="23">91871</strain>
        <strain evidence="22">O50</strain>
    </source>
</reference>
<feature type="domain" description="TonB-dependent receptor plug" evidence="16">
    <location>
        <begin position="39"/>
        <end position="151"/>
    </location>
</feature>
<evidence type="ECO:0000256" key="12">
    <source>
        <dbReference type="RuleBase" id="RU003357"/>
    </source>
</evidence>
<dbReference type="EMBL" id="DACSXJ010000010">
    <property type="protein sequence ID" value="HAT3897568.1"/>
    <property type="molecule type" value="Genomic_DNA"/>
</dbReference>
<reference evidence="27" key="8">
    <citation type="journal article" date="2021" name="Microb. Genom.">
        <title>A genomic epidemiological study shows that prevalence of antimicrobial resistance in Enterobacterales is associated with the livestock host, as well as antimicrobial usage.</title>
        <authorList>
            <person name="AbuOun M."/>
            <person name="Jones H."/>
            <person name="Stubberfield E."/>
            <person name="Gilson D."/>
            <person name="Shaw L.P."/>
            <person name="Hubbard A.T.M."/>
            <person name="Chau K.K."/>
            <person name="Sebra R."/>
            <person name="Peto T.E.A."/>
            <person name="Crook D.W."/>
            <person name="Read D.S."/>
            <person name="Gweon H.S."/>
            <person name="Walker A.S."/>
            <person name="Stoesser N."/>
            <person name="Smith R.P."/>
            <person name="Anjum M.F."/>
            <person name="On Behalf Of The Rehab Consortium."/>
        </authorList>
    </citation>
    <scope>NUCLEOTIDE SEQUENCE</scope>
    <source>
        <strain evidence="27">RHBSTW-00370</strain>
    </source>
</reference>
<dbReference type="EMBL" id="ABOSXX010000054">
    <property type="protein sequence ID" value="ELV3682728.1"/>
    <property type="molecule type" value="Genomic_DNA"/>
</dbReference>
<dbReference type="Proteomes" id="UP000885148">
    <property type="component" value="Unassembled WGS sequence"/>
</dbReference>
<evidence type="ECO:0000313" key="27">
    <source>
        <dbReference type="EMBL" id="QLV31016.1"/>
    </source>
</evidence>
<keyword evidence="2 10" id="KW-0813">Transport</keyword>
<evidence type="ECO:0000256" key="5">
    <source>
        <dbReference type="ARBA" id="ARBA00022729"/>
    </source>
</evidence>
<dbReference type="EMBL" id="CP114564">
    <property type="protein sequence ID" value="WAZ55441.1"/>
    <property type="molecule type" value="Genomic_DNA"/>
</dbReference>
<evidence type="ECO:0000313" key="24">
    <source>
        <dbReference type="EMBL" id="KPR46870.1"/>
    </source>
</evidence>
<evidence type="ECO:0000256" key="2">
    <source>
        <dbReference type="ARBA" id="ARBA00022448"/>
    </source>
</evidence>
<evidence type="ECO:0000313" key="25">
    <source>
        <dbReference type="EMBL" id="MDW2762072.1"/>
    </source>
</evidence>
<dbReference type="Proteomes" id="UP001169574">
    <property type="component" value="Unassembled WGS sequence"/>
</dbReference>
<dbReference type="InterPro" id="IPR039426">
    <property type="entry name" value="TonB-dep_rcpt-like"/>
</dbReference>
<dbReference type="EMBL" id="OW995941">
    <property type="protein sequence ID" value="CAH6596484.1"/>
    <property type="molecule type" value="Genomic_DNA"/>
</dbReference>
<keyword evidence="4 10" id="KW-0812">Transmembrane</keyword>
<evidence type="ECO:0000313" key="26">
    <source>
        <dbReference type="EMBL" id="OYR06775.1"/>
    </source>
</evidence>
<evidence type="ECO:0000256" key="11">
    <source>
        <dbReference type="PROSITE-ProRule" id="PRU10144"/>
    </source>
</evidence>
<dbReference type="InterPro" id="IPR000531">
    <property type="entry name" value="Beta-barrel_TonB"/>
</dbReference>
<dbReference type="InterPro" id="IPR037066">
    <property type="entry name" value="Plug_dom_sf"/>
</dbReference>
<reference evidence="32" key="6">
    <citation type="submission" date="2020-06" db="EMBL/GenBank/DDBJ databases">
        <title>REHAB project genomes.</title>
        <authorList>
            <person name="Shaw L.P."/>
        </authorList>
    </citation>
    <scope>NUCLEOTIDE SEQUENCE [LARGE SCALE GENOMIC DNA]</scope>
    <source>
        <strain evidence="32">RHBSTW-00370</strain>
    </source>
</reference>
<dbReference type="Proteomes" id="UP001278087">
    <property type="component" value="Unassembled WGS sequence"/>
</dbReference>
<evidence type="ECO:0000313" key="31">
    <source>
        <dbReference type="Proteomes" id="UP000263627"/>
    </source>
</evidence>
<evidence type="ECO:0000313" key="30">
    <source>
        <dbReference type="Proteomes" id="UP000215827"/>
    </source>
</evidence>
<evidence type="ECO:0000259" key="15">
    <source>
        <dbReference type="Pfam" id="PF00593"/>
    </source>
</evidence>
<dbReference type="Proteomes" id="UP001164536">
    <property type="component" value="Chromosome"/>
</dbReference>
<evidence type="ECO:0000313" key="28">
    <source>
        <dbReference type="EMBL" id="WAZ55441.1"/>
    </source>
</evidence>
<feature type="domain" description="TonB-dependent receptor-like beta-barrel" evidence="15">
    <location>
        <begin position="226"/>
        <end position="647"/>
    </location>
</feature>
<dbReference type="InterPro" id="IPR036942">
    <property type="entry name" value="Beta-barrel_TonB_sf"/>
</dbReference>
<dbReference type="Proteomes" id="UP000050520">
    <property type="component" value="Unassembled WGS sequence"/>
</dbReference>
<dbReference type="PROSITE" id="PS52016">
    <property type="entry name" value="TONB_DEPENDENT_REC_3"/>
    <property type="match status" value="1"/>
</dbReference>
<dbReference type="GO" id="GO:0015344">
    <property type="term" value="F:siderophore uptake transmembrane transporter activity"/>
    <property type="evidence" value="ECO:0007669"/>
    <property type="project" value="TreeGrafter"/>
</dbReference>
<keyword evidence="5 14" id="KW-0732">Signal</keyword>
<evidence type="ECO:0000313" key="20">
    <source>
        <dbReference type="EMBL" id="ELV3682728.1"/>
    </source>
</evidence>
<dbReference type="NCBIfam" id="NF010012">
    <property type="entry name" value="PRK13486.1"/>
    <property type="match status" value="1"/>
</dbReference>
<dbReference type="Proteomes" id="UP000263627">
    <property type="component" value="Chromosome"/>
</dbReference>
<feature type="signal peptide" evidence="14">
    <location>
        <begin position="1"/>
        <end position="23"/>
    </location>
</feature>
<dbReference type="AlphaFoldDB" id="A0A0D7LRN2"/>